<feature type="compositionally biased region" description="Basic residues" evidence="1">
    <location>
        <begin position="42"/>
        <end position="51"/>
    </location>
</feature>
<protein>
    <submittedName>
        <fullName evidence="2">Uncharacterized protein</fullName>
    </submittedName>
</protein>
<dbReference type="Proteomes" id="UP000320762">
    <property type="component" value="Unassembled WGS sequence"/>
</dbReference>
<comment type="caution">
    <text evidence="2">The sequence shown here is derived from an EMBL/GenBank/DDBJ whole genome shotgun (WGS) entry which is preliminary data.</text>
</comment>
<accession>A0A550CYV9</accession>
<keyword evidence="3" id="KW-1185">Reference proteome</keyword>
<evidence type="ECO:0000313" key="3">
    <source>
        <dbReference type="Proteomes" id="UP000320762"/>
    </source>
</evidence>
<reference evidence="2 3" key="1">
    <citation type="journal article" date="2019" name="New Phytol.">
        <title>Comparative genomics reveals unique wood-decay strategies and fruiting body development in the Schizophyllaceae.</title>
        <authorList>
            <person name="Almasi E."/>
            <person name="Sahu N."/>
            <person name="Krizsan K."/>
            <person name="Balint B."/>
            <person name="Kovacs G.M."/>
            <person name="Kiss B."/>
            <person name="Cseklye J."/>
            <person name="Drula E."/>
            <person name="Henrissat B."/>
            <person name="Nagy I."/>
            <person name="Chovatia M."/>
            <person name="Adam C."/>
            <person name="LaButti K."/>
            <person name="Lipzen A."/>
            <person name="Riley R."/>
            <person name="Grigoriev I.V."/>
            <person name="Nagy L.G."/>
        </authorList>
    </citation>
    <scope>NUCLEOTIDE SEQUENCE [LARGE SCALE GENOMIC DNA]</scope>
    <source>
        <strain evidence="2 3">NL-1724</strain>
    </source>
</reference>
<evidence type="ECO:0000256" key="1">
    <source>
        <dbReference type="SAM" id="MobiDB-lite"/>
    </source>
</evidence>
<dbReference type="EMBL" id="VDMD01000001">
    <property type="protein sequence ID" value="TRM69958.1"/>
    <property type="molecule type" value="Genomic_DNA"/>
</dbReference>
<organism evidence="2 3">
    <name type="scientific">Schizophyllum amplum</name>
    <dbReference type="NCBI Taxonomy" id="97359"/>
    <lineage>
        <taxon>Eukaryota</taxon>
        <taxon>Fungi</taxon>
        <taxon>Dikarya</taxon>
        <taxon>Basidiomycota</taxon>
        <taxon>Agaricomycotina</taxon>
        <taxon>Agaricomycetes</taxon>
        <taxon>Agaricomycetidae</taxon>
        <taxon>Agaricales</taxon>
        <taxon>Schizophyllaceae</taxon>
        <taxon>Schizophyllum</taxon>
    </lineage>
</organism>
<evidence type="ECO:0000313" key="2">
    <source>
        <dbReference type="EMBL" id="TRM69958.1"/>
    </source>
</evidence>
<name>A0A550CYV9_9AGAR</name>
<feature type="region of interest" description="Disordered" evidence="1">
    <location>
        <begin position="33"/>
        <end position="93"/>
    </location>
</feature>
<proteinExistence type="predicted"/>
<sequence length="170" mass="19068">MGWAAHPSHAHHLQFSLPCRALPTSRAPPPISCLTCPASARSRSRTSRTRSRSPFVTKQRLPSLSPHPSRPRRRSRKQDQVLNPLQQTRDRRPLSLALSPHLVSPQHHPHPAQRCADPLVQNGTSRRRFRLAHRHPTNAHRGRRPRCGTSSLTSIDFLCTSLYASGFAGT</sequence>
<dbReference type="AlphaFoldDB" id="A0A550CYV9"/>
<gene>
    <name evidence="2" type="ORF">BD626DRAFT_21032</name>
</gene>